<dbReference type="NCBIfam" id="TIGR01444">
    <property type="entry name" value="fkbM_fam"/>
    <property type="match status" value="1"/>
</dbReference>
<reference evidence="2" key="1">
    <citation type="submission" date="2018-05" db="EMBL/GenBank/DDBJ databases">
        <authorList>
            <person name="Lanie J.A."/>
            <person name="Ng W.-L."/>
            <person name="Kazmierczak K.M."/>
            <person name="Andrzejewski T.M."/>
            <person name="Davidsen T.M."/>
            <person name="Wayne K.J."/>
            <person name="Tettelin H."/>
            <person name="Glass J.I."/>
            <person name="Rusch D."/>
            <person name="Podicherti R."/>
            <person name="Tsui H.-C.T."/>
            <person name="Winkler M.E."/>
        </authorList>
    </citation>
    <scope>NUCLEOTIDE SEQUENCE</scope>
</reference>
<gene>
    <name evidence="2" type="ORF">METZ01_LOCUS121331</name>
</gene>
<dbReference type="Pfam" id="PF05050">
    <property type="entry name" value="Methyltransf_21"/>
    <property type="match status" value="1"/>
</dbReference>
<organism evidence="2">
    <name type="scientific">marine metagenome</name>
    <dbReference type="NCBI Taxonomy" id="408172"/>
    <lineage>
        <taxon>unclassified sequences</taxon>
        <taxon>metagenomes</taxon>
        <taxon>ecological metagenomes</taxon>
    </lineage>
</organism>
<dbReference type="InterPro" id="IPR029063">
    <property type="entry name" value="SAM-dependent_MTases_sf"/>
</dbReference>
<evidence type="ECO:0000313" key="2">
    <source>
        <dbReference type="EMBL" id="SVA68477.1"/>
    </source>
</evidence>
<name>A0A381XWB8_9ZZZZ</name>
<dbReference type="EMBL" id="UINC01016450">
    <property type="protein sequence ID" value="SVA68477.1"/>
    <property type="molecule type" value="Genomic_DNA"/>
</dbReference>
<proteinExistence type="predicted"/>
<dbReference type="PANTHER" id="PTHR34203:SF15">
    <property type="entry name" value="SLL1173 PROTEIN"/>
    <property type="match status" value="1"/>
</dbReference>
<dbReference type="InterPro" id="IPR052514">
    <property type="entry name" value="SAM-dependent_MTase"/>
</dbReference>
<dbReference type="InterPro" id="IPR006342">
    <property type="entry name" value="FkbM_mtfrase"/>
</dbReference>
<dbReference type="SUPFAM" id="SSF53335">
    <property type="entry name" value="S-adenosyl-L-methionine-dependent methyltransferases"/>
    <property type="match status" value="1"/>
</dbReference>
<feature type="domain" description="Methyltransferase FkbM" evidence="1">
    <location>
        <begin position="84"/>
        <end position="240"/>
    </location>
</feature>
<accession>A0A381XWB8</accession>
<sequence length="263" mass="30383">MKSNYFQKLVALNKSRKIFKNWNICAKLYLNQIKDRFAILETRTNKKIKVRTDTTDFMALANIWLLEDYKIKKFEIRSNDVIIDIGAHIGIFTIYASQFCNNGKIYSFEPVKENYDLLLNNIELNRLEQVKPFNLAVSNTNDDVTIYINDDKAAHSVFPSSKSSVNVKSITLQNIFEENNISHCNFLKLDCEGAEYEILCNLPTKYFKKIDKIVMECHFVDKKPELIDGLKQTLAKQGFQVVTKVISNELVLLYAIKDGIILC</sequence>
<protein>
    <recommendedName>
        <fullName evidence="1">Methyltransferase FkbM domain-containing protein</fullName>
    </recommendedName>
</protein>
<dbReference type="AlphaFoldDB" id="A0A381XWB8"/>
<dbReference type="Gene3D" id="3.40.50.150">
    <property type="entry name" value="Vaccinia Virus protein VP39"/>
    <property type="match status" value="1"/>
</dbReference>
<dbReference type="PANTHER" id="PTHR34203">
    <property type="entry name" value="METHYLTRANSFERASE, FKBM FAMILY PROTEIN"/>
    <property type="match status" value="1"/>
</dbReference>
<evidence type="ECO:0000259" key="1">
    <source>
        <dbReference type="Pfam" id="PF05050"/>
    </source>
</evidence>